<comment type="caution">
    <text evidence="8">The sequence shown here is derived from an EMBL/GenBank/DDBJ whole genome shotgun (WGS) entry which is preliminary data.</text>
</comment>
<evidence type="ECO:0000313" key="8">
    <source>
        <dbReference type="EMBL" id="NMF55011.1"/>
    </source>
</evidence>
<protein>
    <submittedName>
        <fullName evidence="8">FtsX-like permease family protein</fullName>
    </submittedName>
</protein>
<feature type="transmembrane region" description="Helical" evidence="6">
    <location>
        <begin position="58"/>
        <end position="77"/>
    </location>
</feature>
<evidence type="ECO:0000256" key="3">
    <source>
        <dbReference type="ARBA" id="ARBA00022692"/>
    </source>
</evidence>
<gene>
    <name evidence="8" type="ORF">HF320_01500</name>
</gene>
<feature type="transmembrane region" description="Helical" evidence="6">
    <location>
        <begin position="17"/>
        <end position="38"/>
    </location>
</feature>
<feature type="transmembrane region" description="Helical" evidence="6">
    <location>
        <begin position="655"/>
        <end position="681"/>
    </location>
</feature>
<feature type="transmembrane region" description="Helical" evidence="6">
    <location>
        <begin position="290"/>
        <end position="310"/>
    </location>
</feature>
<dbReference type="RefSeq" id="WP_169276753.1">
    <property type="nucleotide sequence ID" value="NZ_JABBCP010000001.1"/>
</dbReference>
<evidence type="ECO:0000256" key="6">
    <source>
        <dbReference type="SAM" id="Phobius"/>
    </source>
</evidence>
<keyword evidence="4 6" id="KW-1133">Transmembrane helix</keyword>
<dbReference type="InterPro" id="IPR052536">
    <property type="entry name" value="ABC-4_Integral_Memb_Prot"/>
</dbReference>
<evidence type="ECO:0000313" key="9">
    <source>
        <dbReference type="Proteomes" id="UP000546970"/>
    </source>
</evidence>
<evidence type="ECO:0000256" key="1">
    <source>
        <dbReference type="ARBA" id="ARBA00004651"/>
    </source>
</evidence>
<feature type="transmembrane region" description="Helical" evidence="6">
    <location>
        <begin position="111"/>
        <end position="135"/>
    </location>
</feature>
<dbReference type="Proteomes" id="UP000546970">
    <property type="component" value="Unassembled WGS sequence"/>
</dbReference>
<dbReference type="EMBL" id="JABBCP010000001">
    <property type="protein sequence ID" value="NMF55011.1"/>
    <property type="molecule type" value="Genomic_DNA"/>
</dbReference>
<dbReference type="PANTHER" id="PTHR46795">
    <property type="entry name" value="ABC TRANSPORTER PERMEASE-RELATED-RELATED"/>
    <property type="match status" value="1"/>
</dbReference>
<dbReference type="GO" id="GO:0005886">
    <property type="term" value="C:plasma membrane"/>
    <property type="evidence" value="ECO:0007669"/>
    <property type="project" value="UniProtKB-SubCell"/>
</dbReference>
<sequence length="727" mass="78939">MLCKLAWGNVRRASRDYLIYLLTLALGVTVFYAFNTISLQVDIAGIKTAGMREVMSELLSGLTIFLAAVMGILMVYANNFIMKRRKREFGLYQVLGMTRGQVARIMAYETFIVSGAALVLGIICGIALSQLMVFFTASLFKTQISNFHFFISPSALFITIECLVAIFVVALLFNLRVVARVKLVDLMGAERRHESIKTRNPLLSGIVCLVGLALIIWAYCRLLHDGLPLTAPVDQIDFATRRFGITTLMVTAGTVAFFFGLSGLLLKLLQTMRKVYWRGLNMFTVRQLAAKINTISMSMAIIAMILFFAITSVTCGMSIVSAMNASLLRCTPADFSCNVMYNNSEFVDSGEDGEITKYVMPSEPYDVQAALEEQGVDFAKIAKGVQQVDIYSSVPAGEEDPSIMLDDLIRRSKTTLPAGMDEATVMYQGIPVVRLSDYNKYLAFRGFDQLHLADNQYLITCDMGDTLDDMFNSILSAGTTITLGGKTLVPGADKVDPQAGAFCNSAMGLNSGTVVLPDAVVNQMGFALQNSSLLVNYKDGADAQKIDAEFADLASTNGIGTGVGANISQDDGSNIGFWGESINRNEMIEQVDGMNGMISYLCIYIGFVLVIACAAIISIQQLSSVADSSKSVRVLSEVGCDRLAIDHSILLQQAVLFFFPLGVGLAHSLVALRVIISLVLLFGGFDIGGTVGLICVVFLIAYGGYFALTYGMSKCIVRGAVRVRHTE</sequence>
<dbReference type="Pfam" id="PF02687">
    <property type="entry name" value="FtsX"/>
    <property type="match status" value="1"/>
</dbReference>
<keyword evidence="9" id="KW-1185">Reference proteome</keyword>
<feature type="transmembrane region" description="Helical" evidence="6">
    <location>
        <begin position="155"/>
        <end position="179"/>
    </location>
</feature>
<feature type="transmembrane region" description="Helical" evidence="6">
    <location>
        <begin position="597"/>
        <end position="619"/>
    </location>
</feature>
<name>A0A7X9UAL9_9ACTN</name>
<keyword evidence="2" id="KW-1003">Cell membrane</keyword>
<evidence type="ECO:0000256" key="5">
    <source>
        <dbReference type="ARBA" id="ARBA00023136"/>
    </source>
</evidence>
<comment type="subcellular location">
    <subcellularLocation>
        <location evidence="1">Cell membrane</location>
        <topology evidence="1">Multi-pass membrane protein</topology>
    </subcellularLocation>
</comment>
<dbReference type="AlphaFoldDB" id="A0A7X9UAL9"/>
<keyword evidence="5 6" id="KW-0472">Membrane</keyword>
<evidence type="ECO:0000259" key="7">
    <source>
        <dbReference type="Pfam" id="PF02687"/>
    </source>
</evidence>
<evidence type="ECO:0000256" key="4">
    <source>
        <dbReference type="ARBA" id="ARBA00022989"/>
    </source>
</evidence>
<proteinExistence type="predicted"/>
<dbReference type="InterPro" id="IPR003838">
    <property type="entry name" value="ABC3_permease_C"/>
</dbReference>
<feature type="transmembrane region" description="Helical" evidence="6">
    <location>
        <begin position="200"/>
        <end position="219"/>
    </location>
</feature>
<evidence type="ECO:0000256" key="2">
    <source>
        <dbReference type="ARBA" id="ARBA00022475"/>
    </source>
</evidence>
<feature type="transmembrane region" description="Helical" evidence="6">
    <location>
        <begin position="687"/>
        <end position="708"/>
    </location>
</feature>
<accession>A0A7X9UAL9</accession>
<reference evidence="8 9" key="1">
    <citation type="submission" date="2020-04" db="EMBL/GenBank/DDBJ databases">
        <title>Collinsella sp. KGMB02528 nov., an anaerobic actinobacterium isolated from human feces.</title>
        <authorList>
            <person name="Han K.-I."/>
            <person name="Eom M.K."/>
            <person name="Kim J.-S."/>
            <person name="Lee K.C."/>
            <person name="Suh M.K."/>
            <person name="Park S.-H."/>
            <person name="Lee J.H."/>
            <person name="Kang S.W."/>
            <person name="Park J.-E."/>
            <person name="Oh B.S."/>
            <person name="Yu S.Y."/>
            <person name="Choi S.-H."/>
            <person name="Lee D.H."/>
            <person name="Yoon H."/>
            <person name="Kim B.-Y."/>
            <person name="Lee J.H."/>
            <person name="Lee J.-S."/>
        </authorList>
    </citation>
    <scope>NUCLEOTIDE SEQUENCE [LARGE SCALE GENOMIC DNA]</scope>
    <source>
        <strain evidence="8 9">KGMB02528</strain>
    </source>
</reference>
<feature type="transmembrane region" description="Helical" evidence="6">
    <location>
        <begin position="243"/>
        <end position="269"/>
    </location>
</feature>
<dbReference type="PANTHER" id="PTHR46795:SF3">
    <property type="entry name" value="ABC TRANSPORTER PERMEASE"/>
    <property type="match status" value="1"/>
</dbReference>
<keyword evidence="3 6" id="KW-0812">Transmembrane</keyword>
<organism evidence="8 9">
    <name type="scientific">Collinsella acetigenes</name>
    <dbReference type="NCBI Taxonomy" id="2713419"/>
    <lineage>
        <taxon>Bacteria</taxon>
        <taxon>Bacillati</taxon>
        <taxon>Actinomycetota</taxon>
        <taxon>Coriobacteriia</taxon>
        <taxon>Coriobacteriales</taxon>
        <taxon>Coriobacteriaceae</taxon>
        <taxon>Collinsella</taxon>
    </lineage>
</organism>
<feature type="domain" description="ABC3 transporter permease C-terminal" evidence="7">
    <location>
        <begin position="63"/>
        <end position="180"/>
    </location>
</feature>